<dbReference type="SUPFAM" id="SSF56784">
    <property type="entry name" value="HAD-like"/>
    <property type="match status" value="1"/>
</dbReference>
<name>A0A835RB81_VANPL</name>
<protein>
    <submittedName>
        <fullName evidence="1">Uncharacterized protein</fullName>
    </submittedName>
</protein>
<comment type="caution">
    <text evidence="1">The sequence shown here is derived from an EMBL/GenBank/DDBJ whole genome shotgun (WGS) entry which is preliminary data.</text>
</comment>
<organism evidence="1 2">
    <name type="scientific">Vanilla planifolia</name>
    <name type="common">Vanilla</name>
    <dbReference type="NCBI Taxonomy" id="51239"/>
    <lineage>
        <taxon>Eukaryota</taxon>
        <taxon>Viridiplantae</taxon>
        <taxon>Streptophyta</taxon>
        <taxon>Embryophyta</taxon>
        <taxon>Tracheophyta</taxon>
        <taxon>Spermatophyta</taxon>
        <taxon>Magnoliopsida</taxon>
        <taxon>Liliopsida</taxon>
        <taxon>Asparagales</taxon>
        <taxon>Orchidaceae</taxon>
        <taxon>Vanilloideae</taxon>
        <taxon>Vanilleae</taxon>
        <taxon>Vanilla</taxon>
    </lineage>
</organism>
<dbReference type="OrthoDB" id="1739076at2759"/>
<accession>A0A835RB81</accession>
<dbReference type="AlphaFoldDB" id="A0A835RB81"/>
<evidence type="ECO:0000313" key="2">
    <source>
        <dbReference type="Proteomes" id="UP000636800"/>
    </source>
</evidence>
<proteinExistence type="predicted"/>
<dbReference type="EMBL" id="JADCNL010000003">
    <property type="protein sequence ID" value="KAG0489156.1"/>
    <property type="molecule type" value="Genomic_DNA"/>
</dbReference>
<gene>
    <name evidence="1" type="ORF">HPP92_007967</name>
</gene>
<reference evidence="1 2" key="1">
    <citation type="journal article" date="2020" name="Nat. Food">
        <title>A phased Vanilla planifolia genome enables genetic improvement of flavour and production.</title>
        <authorList>
            <person name="Hasing T."/>
            <person name="Tang H."/>
            <person name="Brym M."/>
            <person name="Khazi F."/>
            <person name="Huang T."/>
            <person name="Chambers A.H."/>
        </authorList>
    </citation>
    <scope>NUCLEOTIDE SEQUENCE [LARGE SCALE GENOMIC DNA]</scope>
    <source>
        <tissue evidence="1">Leaf</tissue>
    </source>
</reference>
<evidence type="ECO:0000313" key="1">
    <source>
        <dbReference type="EMBL" id="KAG0489156.1"/>
    </source>
</evidence>
<dbReference type="Proteomes" id="UP000636800">
    <property type="component" value="Chromosome 3"/>
</dbReference>
<sequence length="263" mass="29604">MDGLRVSTVIFDLDGTLLDSGRTQAIDRTVSKSDRRRYEEFLKKKYGKHTSDTGGVFSQAIMPMYQQSLCLSLLPRLDGLRDLLVDYLLFRWPQAKSIARIKLNVIQLQIISSIHSWISSPNYGAFQLSTIGFKTHLSRALHARGLLRGGFHQKECMLLSIEAGKSSSYSCNLSHGILLGWANLSKTRNPTYLVKLYNLDEEAVHLVFVGCIRKLYDEENILEVNTPTKEDAAIAWAALDLPQFSKEVVTKAKAESYILHQPG</sequence>
<dbReference type="InterPro" id="IPR036412">
    <property type="entry name" value="HAD-like_sf"/>
</dbReference>
<keyword evidence="2" id="KW-1185">Reference proteome</keyword>